<protein>
    <submittedName>
        <fullName evidence="2">Uncharacterized protein</fullName>
    </submittedName>
</protein>
<evidence type="ECO:0000313" key="2">
    <source>
        <dbReference type="EMBL" id="KAK8863258.1"/>
    </source>
</evidence>
<reference evidence="2 3" key="1">
    <citation type="journal article" date="2024" name="IMA Fungus">
        <title>Apiospora arundinis, a panoply of carbohydrate-active enzymes and secondary metabolites.</title>
        <authorList>
            <person name="Sorensen T."/>
            <person name="Petersen C."/>
            <person name="Muurmann A.T."/>
            <person name="Christiansen J.V."/>
            <person name="Brundto M.L."/>
            <person name="Overgaard C.K."/>
            <person name="Boysen A.T."/>
            <person name="Wollenberg R.D."/>
            <person name="Larsen T.O."/>
            <person name="Sorensen J.L."/>
            <person name="Nielsen K.L."/>
            <person name="Sondergaard T.E."/>
        </authorList>
    </citation>
    <scope>NUCLEOTIDE SEQUENCE [LARGE SCALE GENOMIC DNA]</scope>
    <source>
        <strain evidence="2 3">AAU 773</strain>
    </source>
</reference>
<gene>
    <name evidence="2" type="ORF">PGQ11_009493</name>
</gene>
<dbReference type="Proteomes" id="UP001390339">
    <property type="component" value="Unassembled WGS sequence"/>
</dbReference>
<feature type="region of interest" description="Disordered" evidence="1">
    <location>
        <begin position="1"/>
        <end position="58"/>
    </location>
</feature>
<keyword evidence="3" id="KW-1185">Reference proteome</keyword>
<name>A0ABR2IJX2_9PEZI</name>
<feature type="region of interest" description="Disordered" evidence="1">
    <location>
        <begin position="143"/>
        <end position="184"/>
    </location>
</feature>
<proteinExistence type="predicted"/>
<evidence type="ECO:0000313" key="3">
    <source>
        <dbReference type="Proteomes" id="UP001390339"/>
    </source>
</evidence>
<feature type="compositionally biased region" description="Polar residues" evidence="1">
    <location>
        <begin position="15"/>
        <end position="27"/>
    </location>
</feature>
<feature type="region of interest" description="Disordered" evidence="1">
    <location>
        <begin position="73"/>
        <end position="127"/>
    </location>
</feature>
<dbReference type="EMBL" id="JAPCWZ010000005">
    <property type="protein sequence ID" value="KAK8863258.1"/>
    <property type="molecule type" value="Genomic_DNA"/>
</dbReference>
<organism evidence="2 3">
    <name type="scientific">Apiospora arundinis</name>
    <dbReference type="NCBI Taxonomy" id="335852"/>
    <lineage>
        <taxon>Eukaryota</taxon>
        <taxon>Fungi</taxon>
        <taxon>Dikarya</taxon>
        <taxon>Ascomycota</taxon>
        <taxon>Pezizomycotina</taxon>
        <taxon>Sordariomycetes</taxon>
        <taxon>Xylariomycetidae</taxon>
        <taxon>Amphisphaeriales</taxon>
        <taxon>Apiosporaceae</taxon>
        <taxon>Apiospora</taxon>
    </lineage>
</organism>
<feature type="compositionally biased region" description="Low complexity" evidence="1">
    <location>
        <begin position="175"/>
        <end position="184"/>
    </location>
</feature>
<feature type="compositionally biased region" description="Low complexity" evidence="1">
    <location>
        <begin position="143"/>
        <end position="161"/>
    </location>
</feature>
<feature type="compositionally biased region" description="Low complexity" evidence="1">
    <location>
        <begin position="114"/>
        <end position="127"/>
    </location>
</feature>
<accession>A0ABR2IJX2</accession>
<comment type="caution">
    <text evidence="2">The sequence shown here is derived from an EMBL/GenBank/DDBJ whole genome shotgun (WGS) entry which is preliminary data.</text>
</comment>
<sequence length="184" mass="18517">MPQLHSKAETHADGTVTNTTKDGQTVRTADPSARPDAGLGQKLAGDAKGGVAKATGSLQAAAGAATHNEKLKQQGLDKMQTEDQRLAAKHGQMPLGSSLREKASGQHTAEQIPNTATGTTGTHNATTGAVTHTAGADAATTANHTHTNTTAGNSTHGANAAPHQHHGLSEGGHATTTTTGHPQV</sequence>
<feature type="compositionally biased region" description="Basic and acidic residues" evidence="1">
    <location>
        <begin position="1"/>
        <end position="12"/>
    </location>
</feature>
<evidence type="ECO:0000256" key="1">
    <source>
        <dbReference type="SAM" id="MobiDB-lite"/>
    </source>
</evidence>